<protein>
    <submittedName>
        <fullName evidence="1">Uncharacterized protein</fullName>
    </submittedName>
</protein>
<comment type="caution">
    <text evidence="1">The sequence shown here is derived from an EMBL/GenBank/DDBJ whole genome shotgun (WGS) entry which is preliminary data.</text>
</comment>
<name>A0ACC2ZZ37_9EURO</name>
<evidence type="ECO:0000313" key="1">
    <source>
        <dbReference type="EMBL" id="KAJ9653024.1"/>
    </source>
</evidence>
<gene>
    <name evidence="1" type="ORF">H2198_007771</name>
</gene>
<organism evidence="1 2">
    <name type="scientific">Neophaeococcomyces mojaviensis</name>
    <dbReference type="NCBI Taxonomy" id="3383035"/>
    <lineage>
        <taxon>Eukaryota</taxon>
        <taxon>Fungi</taxon>
        <taxon>Dikarya</taxon>
        <taxon>Ascomycota</taxon>
        <taxon>Pezizomycotina</taxon>
        <taxon>Eurotiomycetes</taxon>
        <taxon>Chaetothyriomycetidae</taxon>
        <taxon>Chaetothyriales</taxon>
        <taxon>Chaetothyriales incertae sedis</taxon>
        <taxon>Neophaeococcomyces</taxon>
    </lineage>
</organism>
<evidence type="ECO:0000313" key="2">
    <source>
        <dbReference type="Proteomes" id="UP001172386"/>
    </source>
</evidence>
<keyword evidence="2" id="KW-1185">Reference proteome</keyword>
<sequence>MPEPVTITSGSLFRDTLRDYPIVFTMFHDSGIASRVMIPLFESACNDYASSSRAFVKIRMKDFPGIASEYKVKEAPTFIAFKKQERVGTVSSPDSRRLADLVEKHSKPSCSFSSKSKSSKCDYLMMKLEETRLKKQLLAIQDKQEKHKLEHPDPTRTKVSEYMNRSGPIEVLRQKCRPSRDGYRGRSYSSYVDYDDDDDSNLDSGSPDTDGYFEEY</sequence>
<dbReference type="Proteomes" id="UP001172386">
    <property type="component" value="Unassembled WGS sequence"/>
</dbReference>
<reference evidence="1" key="1">
    <citation type="submission" date="2022-10" db="EMBL/GenBank/DDBJ databases">
        <title>Culturing micro-colonial fungi from biological soil crusts in the Mojave desert and describing Neophaeococcomyces mojavensis, and introducing the new genera and species Taxawa tesnikishii.</title>
        <authorList>
            <person name="Kurbessoian T."/>
            <person name="Stajich J.E."/>
        </authorList>
    </citation>
    <scope>NUCLEOTIDE SEQUENCE</scope>
    <source>
        <strain evidence="1">JES_112</strain>
    </source>
</reference>
<proteinExistence type="predicted"/>
<accession>A0ACC2ZZ37</accession>
<dbReference type="EMBL" id="JAPDRQ010000171">
    <property type="protein sequence ID" value="KAJ9653024.1"/>
    <property type="molecule type" value="Genomic_DNA"/>
</dbReference>